<dbReference type="PROSITE" id="PS00893">
    <property type="entry name" value="NUDIX_BOX"/>
    <property type="match status" value="1"/>
</dbReference>
<comment type="cofactor">
    <cofactor evidence="1">
        <name>Mg(2+)</name>
        <dbReference type="ChEBI" id="CHEBI:18420"/>
    </cofactor>
</comment>
<dbReference type="SUPFAM" id="SSF55811">
    <property type="entry name" value="Nudix"/>
    <property type="match status" value="1"/>
</dbReference>
<reference evidence="5" key="2">
    <citation type="submission" date="2020-09" db="EMBL/GenBank/DDBJ databases">
        <authorList>
            <person name="Sun Q."/>
            <person name="Zhou Y."/>
        </authorList>
    </citation>
    <scope>NUCLEOTIDE SEQUENCE</scope>
    <source>
        <strain evidence="5">CGMCC 4.5737</strain>
    </source>
</reference>
<name>A0A8J3FWC4_9PSEU</name>
<dbReference type="CDD" id="cd18876">
    <property type="entry name" value="NUDIX_Hydrolase"/>
    <property type="match status" value="1"/>
</dbReference>
<dbReference type="Proteomes" id="UP000637578">
    <property type="component" value="Unassembled WGS sequence"/>
</dbReference>
<dbReference type="Pfam" id="PF00293">
    <property type="entry name" value="NUDIX"/>
    <property type="match status" value="1"/>
</dbReference>
<organism evidence="5 6">
    <name type="scientific">Longimycelium tulufanense</name>
    <dbReference type="NCBI Taxonomy" id="907463"/>
    <lineage>
        <taxon>Bacteria</taxon>
        <taxon>Bacillati</taxon>
        <taxon>Actinomycetota</taxon>
        <taxon>Actinomycetes</taxon>
        <taxon>Pseudonocardiales</taxon>
        <taxon>Pseudonocardiaceae</taxon>
        <taxon>Longimycelium</taxon>
    </lineage>
</organism>
<keyword evidence="6" id="KW-1185">Reference proteome</keyword>
<dbReference type="RefSeq" id="WP_229686646.1">
    <property type="nucleotide sequence ID" value="NZ_BMMK01000026.1"/>
</dbReference>
<evidence type="ECO:0000256" key="3">
    <source>
        <dbReference type="ARBA" id="ARBA00022842"/>
    </source>
</evidence>
<sequence>MIRDEQGRILLVDPVYKPFHDLPGGMVEANEPPRAAVQRELAEELGTHLTVDRLLAVEWVVPHGPWDDLLAMVFDGGVLNAEQAAALEITDPEISSFRFVDLTVARSLLRADVAERLARAYAALDQGTTDYSERFEQPPGRT</sequence>
<evidence type="ECO:0000313" key="5">
    <source>
        <dbReference type="EMBL" id="GGM70850.1"/>
    </source>
</evidence>
<dbReference type="Gene3D" id="3.90.79.10">
    <property type="entry name" value="Nucleoside Triphosphate Pyrophosphohydrolase"/>
    <property type="match status" value="1"/>
</dbReference>
<proteinExistence type="predicted"/>
<keyword evidence="2" id="KW-0378">Hydrolase</keyword>
<dbReference type="InterPro" id="IPR015797">
    <property type="entry name" value="NUDIX_hydrolase-like_dom_sf"/>
</dbReference>
<keyword evidence="3" id="KW-0460">Magnesium</keyword>
<evidence type="ECO:0000256" key="1">
    <source>
        <dbReference type="ARBA" id="ARBA00001946"/>
    </source>
</evidence>
<dbReference type="PANTHER" id="PTHR43046:SF12">
    <property type="entry name" value="GDP-MANNOSE MANNOSYL HYDROLASE"/>
    <property type="match status" value="1"/>
</dbReference>
<protein>
    <recommendedName>
        <fullName evidence="4">Nudix hydrolase domain-containing protein</fullName>
    </recommendedName>
</protein>
<accession>A0A8J3FWC4</accession>
<evidence type="ECO:0000256" key="2">
    <source>
        <dbReference type="ARBA" id="ARBA00022801"/>
    </source>
</evidence>
<dbReference type="PROSITE" id="PS51462">
    <property type="entry name" value="NUDIX"/>
    <property type="match status" value="1"/>
</dbReference>
<dbReference type="InterPro" id="IPR000086">
    <property type="entry name" value="NUDIX_hydrolase_dom"/>
</dbReference>
<dbReference type="AlphaFoldDB" id="A0A8J3FWC4"/>
<gene>
    <name evidence="5" type="ORF">GCM10012275_46620</name>
</gene>
<feature type="domain" description="Nudix hydrolase" evidence="4">
    <location>
        <begin position="1"/>
        <end position="122"/>
    </location>
</feature>
<reference evidence="5" key="1">
    <citation type="journal article" date="2014" name="Int. J. Syst. Evol. Microbiol.">
        <title>Complete genome sequence of Corynebacterium casei LMG S-19264T (=DSM 44701T), isolated from a smear-ripened cheese.</title>
        <authorList>
            <consortium name="US DOE Joint Genome Institute (JGI-PGF)"/>
            <person name="Walter F."/>
            <person name="Albersmeier A."/>
            <person name="Kalinowski J."/>
            <person name="Ruckert C."/>
        </authorList>
    </citation>
    <scope>NUCLEOTIDE SEQUENCE</scope>
    <source>
        <strain evidence="5">CGMCC 4.5737</strain>
    </source>
</reference>
<dbReference type="PANTHER" id="PTHR43046">
    <property type="entry name" value="GDP-MANNOSE MANNOSYL HYDROLASE"/>
    <property type="match status" value="1"/>
</dbReference>
<dbReference type="InterPro" id="IPR020084">
    <property type="entry name" value="NUDIX_hydrolase_CS"/>
</dbReference>
<dbReference type="GO" id="GO:0016787">
    <property type="term" value="F:hydrolase activity"/>
    <property type="evidence" value="ECO:0007669"/>
    <property type="project" value="UniProtKB-KW"/>
</dbReference>
<evidence type="ECO:0000259" key="4">
    <source>
        <dbReference type="PROSITE" id="PS51462"/>
    </source>
</evidence>
<evidence type="ECO:0000313" key="6">
    <source>
        <dbReference type="Proteomes" id="UP000637578"/>
    </source>
</evidence>
<dbReference type="EMBL" id="BMMK01000026">
    <property type="protein sequence ID" value="GGM70850.1"/>
    <property type="molecule type" value="Genomic_DNA"/>
</dbReference>
<comment type="caution">
    <text evidence="5">The sequence shown here is derived from an EMBL/GenBank/DDBJ whole genome shotgun (WGS) entry which is preliminary data.</text>
</comment>